<protein>
    <submittedName>
        <fullName evidence="1">Uncharacterized protein</fullName>
    </submittedName>
</protein>
<accession>A0A8J7I684</accession>
<name>A0A8J7I684_9NOST</name>
<dbReference type="RefSeq" id="WP_214432859.1">
    <property type="nucleotide sequence ID" value="NZ_JAECZA010000053.1"/>
</dbReference>
<comment type="caution">
    <text evidence="1">The sequence shown here is derived from an EMBL/GenBank/DDBJ whole genome shotgun (WGS) entry which is preliminary data.</text>
</comment>
<dbReference type="AlphaFoldDB" id="A0A8J7I684"/>
<proteinExistence type="predicted"/>
<evidence type="ECO:0000313" key="1">
    <source>
        <dbReference type="EMBL" id="MBH8574040.1"/>
    </source>
</evidence>
<evidence type="ECO:0000313" key="2">
    <source>
        <dbReference type="Proteomes" id="UP000662314"/>
    </source>
</evidence>
<dbReference type="EMBL" id="JAECZA010000053">
    <property type="protein sequence ID" value="MBH8574040.1"/>
    <property type="molecule type" value="Genomic_DNA"/>
</dbReference>
<dbReference type="Proteomes" id="UP000662314">
    <property type="component" value="Unassembled WGS sequence"/>
</dbReference>
<keyword evidence="2" id="KW-1185">Reference proteome</keyword>
<reference evidence="1 2" key="1">
    <citation type="journal article" date="2021" name="Int. J. Syst. Evol. Microbiol.">
        <title>Amazonocrinis nigriterrae gen. nov., sp. nov., Atlanticothrix silvestris gen. nov., sp. nov. and Dendronalium phyllosphericum gen. nov., sp. nov., nostocacean cyanobacteria from Brazilian environments.</title>
        <authorList>
            <person name="Alvarenga D.O."/>
            <person name="Andreote A.P.D."/>
            <person name="Branco L.H.Z."/>
            <person name="Delbaje E."/>
            <person name="Cruz R.B."/>
            <person name="Varani A.M."/>
            <person name="Fiore M.F."/>
        </authorList>
    </citation>
    <scope>NUCLEOTIDE SEQUENCE [LARGE SCALE GENOMIC DNA]</scope>
    <source>
        <strain evidence="1 2">CENA369</strain>
    </source>
</reference>
<organism evidence="1 2">
    <name type="scientific">Dendronalium phyllosphericum CENA369</name>
    <dbReference type="NCBI Taxonomy" id="1725256"/>
    <lineage>
        <taxon>Bacteria</taxon>
        <taxon>Bacillati</taxon>
        <taxon>Cyanobacteriota</taxon>
        <taxon>Cyanophyceae</taxon>
        <taxon>Nostocales</taxon>
        <taxon>Nostocaceae</taxon>
        <taxon>Dendronalium</taxon>
        <taxon>Dendronalium phyllosphericum</taxon>
    </lineage>
</organism>
<gene>
    <name evidence="1" type="ORF">I8752_13615</name>
</gene>
<sequence length="76" mass="8820">MQRPEKALRNQKSLSGRNFYAEKFHLEILNLSRLESSILLVIEPHQIQNLDLVILRSYISVLKSESAKLAQRMEAL</sequence>